<evidence type="ECO:0000259" key="11">
    <source>
        <dbReference type="PROSITE" id="PS50174"/>
    </source>
</evidence>
<feature type="region of interest" description="Disordered" evidence="10">
    <location>
        <begin position="224"/>
        <end position="286"/>
    </location>
</feature>
<keyword evidence="9" id="KW-0539">Nucleus</keyword>
<feature type="compositionally biased region" description="Basic and acidic residues" evidence="10">
    <location>
        <begin position="224"/>
        <end position="241"/>
    </location>
</feature>
<dbReference type="PANTHER" id="PTHR14195">
    <property type="entry name" value="G PATCH DOMAIN CONTAINING PROTEIN 2"/>
    <property type="match status" value="1"/>
</dbReference>
<evidence type="ECO:0000313" key="13">
    <source>
        <dbReference type="EMBL" id="EPE34552.1"/>
    </source>
</evidence>
<dbReference type="EMBL" id="KE145356">
    <property type="protein sequence ID" value="EPE34552.1"/>
    <property type="molecule type" value="Genomic_DNA"/>
</dbReference>
<dbReference type="InterPro" id="IPR000467">
    <property type="entry name" value="G_patch_dom"/>
</dbReference>
<evidence type="ECO:0000256" key="9">
    <source>
        <dbReference type="ARBA" id="ARBA00023242"/>
    </source>
</evidence>
<dbReference type="GO" id="GO:0006397">
    <property type="term" value="P:mRNA processing"/>
    <property type="evidence" value="ECO:0007669"/>
    <property type="project" value="UniProtKB-KW"/>
</dbReference>
<dbReference type="PROSITE" id="PS51061">
    <property type="entry name" value="R3H"/>
    <property type="match status" value="1"/>
</dbReference>
<dbReference type="CDD" id="cd02646">
    <property type="entry name" value="R3H_G-patch"/>
    <property type="match status" value="1"/>
</dbReference>
<evidence type="ECO:0000259" key="12">
    <source>
        <dbReference type="PROSITE" id="PS51061"/>
    </source>
</evidence>
<accession>S3D7R3</accession>
<dbReference type="STRING" id="1116229.S3D7R3"/>
<dbReference type="Proteomes" id="UP000016922">
    <property type="component" value="Unassembled WGS sequence"/>
</dbReference>
<dbReference type="InterPro" id="IPR034082">
    <property type="entry name" value="R3H_G-patch"/>
</dbReference>
<dbReference type="PROSITE" id="PS50174">
    <property type="entry name" value="G_PATCH"/>
    <property type="match status" value="1"/>
</dbReference>
<keyword evidence="7" id="KW-0507">mRNA processing</keyword>
<dbReference type="SMART" id="SM00443">
    <property type="entry name" value="G_patch"/>
    <property type="match status" value="1"/>
</dbReference>
<evidence type="ECO:0000256" key="1">
    <source>
        <dbReference type="ARBA" id="ARBA00004123"/>
    </source>
</evidence>
<feature type="region of interest" description="Disordered" evidence="10">
    <location>
        <begin position="564"/>
        <end position="583"/>
    </location>
</feature>
<feature type="domain" description="G-patch" evidence="11">
    <location>
        <begin position="761"/>
        <end position="804"/>
    </location>
</feature>
<dbReference type="Pfam" id="PF01585">
    <property type="entry name" value="G-patch"/>
    <property type="match status" value="1"/>
</dbReference>
<comment type="subcellular location">
    <subcellularLocation>
        <location evidence="2">Cytoplasm</location>
    </subcellularLocation>
    <subcellularLocation>
        <location evidence="1">Nucleus</location>
    </subcellularLocation>
</comment>
<evidence type="ECO:0000256" key="7">
    <source>
        <dbReference type="ARBA" id="ARBA00022664"/>
    </source>
</evidence>
<comment type="similarity">
    <text evidence="3">Belongs to the SQS1 family.</text>
</comment>
<dbReference type="SMART" id="SM00393">
    <property type="entry name" value="R3H"/>
    <property type="match status" value="1"/>
</dbReference>
<feature type="region of interest" description="Disordered" evidence="10">
    <location>
        <begin position="178"/>
        <end position="203"/>
    </location>
</feature>
<dbReference type="OMA" id="IANMMDD"/>
<evidence type="ECO:0000256" key="8">
    <source>
        <dbReference type="ARBA" id="ARBA00023187"/>
    </source>
</evidence>
<dbReference type="eggNOG" id="KOG0154">
    <property type="taxonomic scope" value="Eukaryota"/>
</dbReference>
<evidence type="ECO:0000313" key="14">
    <source>
        <dbReference type="Proteomes" id="UP000016922"/>
    </source>
</evidence>
<dbReference type="AlphaFoldDB" id="S3D7R3"/>
<feature type="compositionally biased region" description="Basic residues" evidence="10">
    <location>
        <begin position="266"/>
        <end position="279"/>
    </location>
</feature>
<keyword evidence="8" id="KW-0508">mRNA splicing</keyword>
<feature type="compositionally biased region" description="Acidic residues" evidence="10">
    <location>
        <begin position="443"/>
        <end position="459"/>
    </location>
</feature>
<dbReference type="GO" id="GO:0008380">
    <property type="term" value="P:RNA splicing"/>
    <property type="evidence" value="ECO:0007669"/>
    <property type="project" value="UniProtKB-KW"/>
</dbReference>
<name>S3D7R3_GLAL2</name>
<evidence type="ECO:0000256" key="2">
    <source>
        <dbReference type="ARBA" id="ARBA00004496"/>
    </source>
</evidence>
<feature type="region of interest" description="Disordered" evidence="10">
    <location>
        <begin position="719"/>
        <end position="741"/>
    </location>
</feature>
<dbReference type="Gene3D" id="3.30.1370.50">
    <property type="entry name" value="R3H-like domain"/>
    <property type="match status" value="1"/>
</dbReference>
<keyword evidence="14" id="KW-1185">Reference proteome</keyword>
<dbReference type="InterPro" id="IPR001374">
    <property type="entry name" value="R3H_dom"/>
</dbReference>
<feature type="region of interest" description="Disordered" evidence="10">
    <location>
        <begin position="435"/>
        <end position="459"/>
    </location>
</feature>
<reference evidence="13 14" key="1">
    <citation type="journal article" date="2013" name="BMC Genomics">
        <title>Genomics-driven discovery of the pneumocandin biosynthetic gene cluster in the fungus Glarea lozoyensis.</title>
        <authorList>
            <person name="Chen L."/>
            <person name="Yue Q."/>
            <person name="Zhang X."/>
            <person name="Xiang M."/>
            <person name="Wang C."/>
            <person name="Li S."/>
            <person name="Che Y."/>
            <person name="Ortiz-Lopez F.J."/>
            <person name="Bills G.F."/>
            <person name="Liu X."/>
            <person name="An Z."/>
        </authorList>
    </citation>
    <scope>NUCLEOTIDE SEQUENCE [LARGE SCALE GENOMIC DNA]</scope>
    <source>
        <strain evidence="14">ATCC 20868 / MF5171</strain>
    </source>
</reference>
<keyword evidence="6" id="KW-0963">Cytoplasm</keyword>
<dbReference type="SUPFAM" id="SSF82708">
    <property type="entry name" value="R3H domain"/>
    <property type="match status" value="1"/>
</dbReference>
<feature type="domain" description="R3H" evidence="12">
    <location>
        <begin position="632"/>
        <end position="695"/>
    </location>
</feature>
<protein>
    <recommendedName>
        <fullName evidence="5">Protein SQS1</fullName>
    </recommendedName>
</protein>
<evidence type="ECO:0000256" key="5">
    <source>
        <dbReference type="ARBA" id="ARBA00018964"/>
    </source>
</evidence>
<dbReference type="OrthoDB" id="21470at2759"/>
<dbReference type="GO" id="GO:0005737">
    <property type="term" value="C:cytoplasm"/>
    <property type="evidence" value="ECO:0007669"/>
    <property type="project" value="UniProtKB-SubCell"/>
</dbReference>
<feature type="compositionally biased region" description="Basic residues" evidence="10">
    <location>
        <begin position="565"/>
        <end position="575"/>
    </location>
</feature>
<comment type="subunit">
    <text evidence="4">Component of the NuA4 histone acetyltransferase complex.</text>
</comment>
<gene>
    <name evidence="13" type="ORF">GLAREA_10246</name>
</gene>
<evidence type="ECO:0000256" key="4">
    <source>
        <dbReference type="ARBA" id="ARBA00011353"/>
    </source>
</evidence>
<dbReference type="RefSeq" id="XP_008078487.1">
    <property type="nucleotide sequence ID" value="XM_008080296.1"/>
</dbReference>
<dbReference type="KEGG" id="glz:GLAREA_10246"/>
<dbReference type="Gene3D" id="2.40.50.40">
    <property type="match status" value="1"/>
</dbReference>
<sequence length="804" mass="88998">MPRAKRGGRRGNFSTPSRGNKNGLETSFVPFSGTSTPQKNHNGFTLQQEAINTGRNPSFWNTDQRLRDNIVSFVSAGSLHQDDPNDEANANNAALAEMSLTSKAQELQKENVAEHADLQDTTSINVPAVTAPSSEAFVIDTSGSQPVVTGLPLPQLRPVSPTPSNSSEEIILFRGKGRPPRVISDHSGTAKKDAAPGKANGIDNQIKVINDQIHQREELLEHVVHERDSSRNPSREARQRTPEAIIVVEEEEVSLQPGDWEDSHRSRSQQRKHRSRHTKKQTDEEAMIADYIANMAQEEEEEEDVEEGPVKRKTYVDQFRPRELGWGEADGVQDVFDRSSVEPAKGTYGESGWNTDDMQDFEGVSTSDGEEGEVRQILSKRDRKRGVSYLVIYCGQTFDDAKWVTDSKLKGKKELRLIAEFEAEERLLEGFIREAERMQNSDDSSDEDLDDDSDSDGDDEELLLQKKMERMSDEQIARLLAKQEELGMGSNELLLFDAEADEEDDDEEDIDFGFSAFTSSAGKGPIMKGSKKPGAKRPRGGFPPATALANAYDGFDVMDFERPSLKKKPKGRKGKLPVDISDSELEDSMNTAWENDRLKKKERKQEREELRAQGLLGSKNGKVDLKAKYKEGMGIEAVKEAIRIFLMNGRDTTLPLTPMDKGDRKLVHEFAQAFNLKSKSVGAGNKRFPVLYRTKNTIMYSESKFATIDAKLSRRFMKRPDAGGKKFGGTPRPARGGGFGNSAASYRDGDVVGASAPELGVENRGRAMLEKMGWSTGTALGALNNKGILQPVAHVVKTTKAGLG</sequence>
<proteinExistence type="inferred from homology"/>
<dbReference type="GeneID" id="19469293"/>
<evidence type="ECO:0000256" key="10">
    <source>
        <dbReference type="SAM" id="MobiDB-lite"/>
    </source>
</evidence>
<feature type="region of interest" description="Disordered" evidence="10">
    <location>
        <begin position="1"/>
        <end position="42"/>
    </location>
</feature>
<organism evidence="13 14">
    <name type="scientific">Glarea lozoyensis (strain ATCC 20868 / MF5171)</name>
    <dbReference type="NCBI Taxonomy" id="1116229"/>
    <lineage>
        <taxon>Eukaryota</taxon>
        <taxon>Fungi</taxon>
        <taxon>Dikarya</taxon>
        <taxon>Ascomycota</taxon>
        <taxon>Pezizomycotina</taxon>
        <taxon>Leotiomycetes</taxon>
        <taxon>Helotiales</taxon>
        <taxon>Helotiaceae</taxon>
        <taxon>Glarea</taxon>
    </lineage>
</organism>
<dbReference type="HOGENOM" id="CLU_007254_1_0_1"/>
<dbReference type="SUPFAM" id="SSF54160">
    <property type="entry name" value="Chromo domain-like"/>
    <property type="match status" value="1"/>
</dbReference>
<feature type="compositionally biased region" description="Polar residues" evidence="10">
    <location>
        <begin position="12"/>
        <end position="25"/>
    </location>
</feature>
<dbReference type="GO" id="GO:0003676">
    <property type="term" value="F:nucleic acid binding"/>
    <property type="evidence" value="ECO:0007669"/>
    <property type="project" value="UniProtKB-UniRule"/>
</dbReference>
<dbReference type="InterPro" id="IPR016197">
    <property type="entry name" value="Chromo-like_dom_sf"/>
</dbReference>
<dbReference type="InterPro" id="IPR036867">
    <property type="entry name" value="R3H_dom_sf"/>
</dbReference>
<dbReference type="GO" id="GO:0005634">
    <property type="term" value="C:nucleus"/>
    <property type="evidence" value="ECO:0007669"/>
    <property type="project" value="UniProtKB-SubCell"/>
</dbReference>
<dbReference type="Pfam" id="PF01424">
    <property type="entry name" value="R3H"/>
    <property type="match status" value="1"/>
</dbReference>
<evidence type="ECO:0000256" key="6">
    <source>
        <dbReference type="ARBA" id="ARBA00022490"/>
    </source>
</evidence>
<feature type="compositionally biased region" description="Polar residues" evidence="10">
    <location>
        <begin position="32"/>
        <end position="42"/>
    </location>
</feature>
<dbReference type="InterPro" id="IPR051189">
    <property type="entry name" value="Splicing_assoc_domain"/>
</dbReference>
<evidence type="ECO:0000256" key="3">
    <source>
        <dbReference type="ARBA" id="ARBA00010306"/>
    </source>
</evidence>